<name>A0A7I7K8L4_9MYCO</name>
<keyword evidence="2" id="KW-1185">Reference proteome</keyword>
<evidence type="ECO:0000313" key="1">
    <source>
        <dbReference type="EMBL" id="BBX20530.1"/>
    </source>
</evidence>
<proteinExistence type="predicted"/>
<dbReference type="RefSeq" id="WP_098002777.1">
    <property type="nucleotide sequence ID" value="NZ_AP022563.1"/>
</dbReference>
<organism evidence="1 2">
    <name type="scientific">Mycolicibacterium duvalii</name>
    <dbReference type="NCBI Taxonomy" id="39688"/>
    <lineage>
        <taxon>Bacteria</taxon>
        <taxon>Bacillati</taxon>
        <taxon>Actinomycetota</taxon>
        <taxon>Actinomycetes</taxon>
        <taxon>Mycobacteriales</taxon>
        <taxon>Mycobacteriaceae</taxon>
        <taxon>Mycolicibacterium</taxon>
    </lineage>
</organism>
<dbReference type="EMBL" id="AP022563">
    <property type="protein sequence ID" value="BBX20530.1"/>
    <property type="molecule type" value="Genomic_DNA"/>
</dbReference>
<sequence length="99" mass="10011">MKNFTIAATAAAGLSVAVLGLAAPAAAAPSGSGDAGATISALEAEGNRVIVNRQGSTPLGEATVVSVRPGPEFTEWVWDAQGDDRIQVPAGRTYFVDVK</sequence>
<accession>A0A7I7K8L4</accession>
<dbReference type="KEGG" id="mdu:MDUV_53900"/>
<reference evidence="1 2" key="1">
    <citation type="journal article" date="2019" name="Emerg. Microbes Infect.">
        <title>Comprehensive subspecies identification of 175 nontuberculous mycobacteria species based on 7547 genomic profiles.</title>
        <authorList>
            <person name="Matsumoto Y."/>
            <person name="Kinjo T."/>
            <person name="Motooka D."/>
            <person name="Nabeya D."/>
            <person name="Jung N."/>
            <person name="Uechi K."/>
            <person name="Horii T."/>
            <person name="Iida T."/>
            <person name="Fujita J."/>
            <person name="Nakamura S."/>
        </authorList>
    </citation>
    <scope>NUCLEOTIDE SEQUENCE [LARGE SCALE GENOMIC DNA]</scope>
    <source>
        <strain evidence="1 2">JCM 6396</strain>
    </source>
</reference>
<dbReference type="OrthoDB" id="4748352at2"/>
<gene>
    <name evidence="1" type="ORF">MDUV_53900</name>
</gene>
<dbReference type="AlphaFoldDB" id="A0A7I7K8L4"/>
<protein>
    <submittedName>
        <fullName evidence="1">Uncharacterized protein</fullName>
    </submittedName>
</protein>
<dbReference type="Proteomes" id="UP000467006">
    <property type="component" value="Chromosome"/>
</dbReference>
<evidence type="ECO:0000313" key="2">
    <source>
        <dbReference type="Proteomes" id="UP000467006"/>
    </source>
</evidence>